<dbReference type="Gene3D" id="3.40.605.10">
    <property type="entry name" value="Aldehyde Dehydrogenase, Chain A, domain 1"/>
    <property type="match status" value="1"/>
</dbReference>
<sequence length="124" mass="13851">MVVATWKTEKKLVEKVNDRPYGLGSDALSNDGRALRIAEDIVAKMANINDFGSNYMSQLLPFGGVKCSCFERLGAPEGLRECWYAKALIEDTCKDLAGIQLPTHALYFIFSRNITCTWAFLLSH</sequence>
<dbReference type="InterPro" id="IPR016163">
    <property type="entry name" value="Ald_DH_C"/>
</dbReference>
<dbReference type="GO" id="GO:0016620">
    <property type="term" value="F:oxidoreductase activity, acting on the aldehyde or oxo group of donors, NAD or NADP as acceptor"/>
    <property type="evidence" value="ECO:0007669"/>
    <property type="project" value="InterPro"/>
</dbReference>
<dbReference type="InterPro" id="IPR016161">
    <property type="entry name" value="Ald_DH/histidinol_DH"/>
</dbReference>
<dbReference type="InterPro" id="IPR015590">
    <property type="entry name" value="Aldehyde_DH_dom"/>
</dbReference>
<comment type="caution">
    <text evidence="2">The sequence shown here is derived from an EMBL/GenBank/DDBJ whole genome shotgun (WGS) entry which is preliminary data.</text>
</comment>
<gene>
    <name evidence="2" type="ORF">Zmor_011779</name>
</gene>
<accession>A0AA38HI86</accession>
<dbReference type="Pfam" id="PF00171">
    <property type="entry name" value="Aldedh"/>
    <property type="match status" value="1"/>
</dbReference>
<protein>
    <recommendedName>
        <fullName evidence="1">Aldehyde dehydrogenase domain-containing protein</fullName>
    </recommendedName>
</protein>
<dbReference type="Proteomes" id="UP001168821">
    <property type="component" value="Unassembled WGS sequence"/>
</dbReference>
<proteinExistence type="predicted"/>
<dbReference type="SUPFAM" id="SSF53720">
    <property type="entry name" value="ALDH-like"/>
    <property type="match status" value="1"/>
</dbReference>
<organism evidence="2 3">
    <name type="scientific">Zophobas morio</name>
    <dbReference type="NCBI Taxonomy" id="2755281"/>
    <lineage>
        <taxon>Eukaryota</taxon>
        <taxon>Metazoa</taxon>
        <taxon>Ecdysozoa</taxon>
        <taxon>Arthropoda</taxon>
        <taxon>Hexapoda</taxon>
        <taxon>Insecta</taxon>
        <taxon>Pterygota</taxon>
        <taxon>Neoptera</taxon>
        <taxon>Endopterygota</taxon>
        <taxon>Coleoptera</taxon>
        <taxon>Polyphaga</taxon>
        <taxon>Cucujiformia</taxon>
        <taxon>Tenebrionidae</taxon>
        <taxon>Zophobas</taxon>
    </lineage>
</organism>
<dbReference type="Gene3D" id="3.40.309.10">
    <property type="entry name" value="Aldehyde Dehydrogenase, Chain A, domain 2"/>
    <property type="match status" value="1"/>
</dbReference>
<evidence type="ECO:0000259" key="1">
    <source>
        <dbReference type="Pfam" id="PF00171"/>
    </source>
</evidence>
<name>A0AA38HI86_9CUCU</name>
<reference evidence="2" key="1">
    <citation type="journal article" date="2023" name="G3 (Bethesda)">
        <title>Whole genome assemblies of Zophobas morio and Tenebrio molitor.</title>
        <authorList>
            <person name="Kaur S."/>
            <person name="Stinson S.A."/>
            <person name="diCenzo G.C."/>
        </authorList>
    </citation>
    <scope>NUCLEOTIDE SEQUENCE</scope>
    <source>
        <strain evidence="2">QUZm001</strain>
    </source>
</reference>
<evidence type="ECO:0000313" key="2">
    <source>
        <dbReference type="EMBL" id="KAJ3616623.1"/>
    </source>
</evidence>
<dbReference type="AlphaFoldDB" id="A0AA38HI86"/>
<keyword evidence="3" id="KW-1185">Reference proteome</keyword>
<evidence type="ECO:0000313" key="3">
    <source>
        <dbReference type="Proteomes" id="UP001168821"/>
    </source>
</evidence>
<dbReference type="EMBL" id="JALNTZ010003157">
    <property type="protein sequence ID" value="KAJ3616623.1"/>
    <property type="molecule type" value="Genomic_DNA"/>
</dbReference>
<feature type="domain" description="Aldehyde dehydrogenase" evidence="1">
    <location>
        <begin position="1"/>
        <end position="86"/>
    </location>
</feature>
<dbReference type="InterPro" id="IPR016162">
    <property type="entry name" value="Ald_DH_N"/>
</dbReference>